<dbReference type="PANTHER" id="PTHR34047:SF7">
    <property type="entry name" value="RNA-DIRECTED DNA POLYMERASE"/>
    <property type="match status" value="1"/>
</dbReference>
<sequence>MSFSSQHYLKVGRALKKPEPGLQTALKVAHRITINAPERAVVFTLGHLAALGGISYFKLRDWAGRWGPEPYRQFFLSKKTDGRRTAKPAPRKLRRIAVPSPGLMAQQRWILQRILHTAPRHPASVAFHREADIVAVARLHCQCRWLIKLDVQNFFESIYEPAVYRVFRGLGYPRLLAFELTRLCTRVRPDQANDGGAGMTSDLVGRGPSFYERLKENPKPDPYFRNRGYRASDRSVEVQQWGNPRPALPMGSLPQGAPTSPMLANLAVRDLDERITTIADTYGLTYTRYADDIALSTASKAFDRDQATEVIGKVMYELDRQGLKPHVTKTRIVPPGARKIVLGLIVDGVQPRLTREYRNKLRLHAYMLADKGVPPSQHARALKFRSVLSLRRHIEGKIVHARRVEATFANGIEAQLKAVDWNL</sequence>
<keyword evidence="4" id="KW-0479">Metal-binding</keyword>
<evidence type="ECO:0000256" key="4">
    <source>
        <dbReference type="ARBA" id="ARBA00022723"/>
    </source>
</evidence>
<keyword evidence="5" id="KW-0460">Magnesium</keyword>
<proteinExistence type="inferred from homology"/>
<protein>
    <recommendedName>
        <fullName evidence="1">RNA-directed DNA polymerase</fullName>
        <ecNumber evidence="1">2.7.7.49</ecNumber>
    </recommendedName>
</protein>
<gene>
    <name evidence="11" type="ORF">GCM10017620_01580</name>
</gene>
<dbReference type="RefSeq" id="WP_271163574.1">
    <property type="nucleotide sequence ID" value="NZ_BSFD01000001.1"/>
</dbReference>
<keyword evidence="6 11" id="KW-0695">RNA-directed DNA polymerase</keyword>
<evidence type="ECO:0000313" key="12">
    <source>
        <dbReference type="Proteomes" id="UP001143509"/>
    </source>
</evidence>
<comment type="similarity">
    <text evidence="8">Belongs to the bacterial reverse transcriptase family.</text>
</comment>
<dbReference type="GO" id="GO:0003964">
    <property type="term" value="F:RNA-directed DNA polymerase activity"/>
    <property type="evidence" value="ECO:0007669"/>
    <property type="project" value="UniProtKB-KW"/>
</dbReference>
<dbReference type="InterPro" id="IPR051083">
    <property type="entry name" value="GrpII_Intron_Splice-Mob/Def"/>
</dbReference>
<evidence type="ECO:0000256" key="7">
    <source>
        <dbReference type="ARBA" id="ARBA00023118"/>
    </source>
</evidence>
<evidence type="ECO:0000256" key="6">
    <source>
        <dbReference type="ARBA" id="ARBA00022918"/>
    </source>
</evidence>
<accession>A0ABQ5T349</accession>
<dbReference type="InterPro" id="IPR000123">
    <property type="entry name" value="Reverse_transcriptase_msDNA"/>
</dbReference>
<dbReference type="PROSITE" id="PS50878">
    <property type="entry name" value="RT_POL"/>
    <property type="match status" value="1"/>
</dbReference>
<evidence type="ECO:0000256" key="9">
    <source>
        <dbReference type="ARBA" id="ARBA00048173"/>
    </source>
</evidence>
<evidence type="ECO:0000256" key="3">
    <source>
        <dbReference type="ARBA" id="ARBA00022695"/>
    </source>
</evidence>
<keyword evidence="7" id="KW-0051">Antiviral defense</keyword>
<reference evidence="11" key="1">
    <citation type="journal article" date="2014" name="Int. J. Syst. Evol. Microbiol.">
        <title>Complete genome of a new Firmicutes species belonging to the dominant human colonic microbiota ('Ruminococcus bicirculans') reveals two chromosomes and a selective capacity to utilize plant glucans.</title>
        <authorList>
            <consortium name="NISC Comparative Sequencing Program"/>
            <person name="Wegmann U."/>
            <person name="Louis P."/>
            <person name="Goesmann A."/>
            <person name="Henrissat B."/>
            <person name="Duncan S.H."/>
            <person name="Flint H.J."/>
        </authorList>
    </citation>
    <scope>NUCLEOTIDE SEQUENCE</scope>
    <source>
        <strain evidence="11">VKM B-1499</strain>
    </source>
</reference>
<evidence type="ECO:0000256" key="8">
    <source>
        <dbReference type="ARBA" id="ARBA00034120"/>
    </source>
</evidence>
<comment type="catalytic activity">
    <reaction evidence="9">
        <text>DNA(n) + a 2'-deoxyribonucleoside 5'-triphosphate = DNA(n+1) + diphosphate</text>
        <dbReference type="Rhea" id="RHEA:22508"/>
        <dbReference type="Rhea" id="RHEA-COMP:17339"/>
        <dbReference type="Rhea" id="RHEA-COMP:17340"/>
        <dbReference type="ChEBI" id="CHEBI:33019"/>
        <dbReference type="ChEBI" id="CHEBI:61560"/>
        <dbReference type="ChEBI" id="CHEBI:173112"/>
        <dbReference type="EC" id="2.7.7.49"/>
    </reaction>
</comment>
<reference evidence="11" key="2">
    <citation type="submission" date="2023-01" db="EMBL/GenBank/DDBJ databases">
        <authorList>
            <person name="Sun Q."/>
            <person name="Evtushenko L."/>
        </authorList>
    </citation>
    <scope>NUCLEOTIDE SEQUENCE</scope>
    <source>
        <strain evidence="11">VKM B-1499</strain>
    </source>
</reference>
<dbReference type="Pfam" id="PF00078">
    <property type="entry name" value="RVT_1"/>
    <property type="match status" value="1"/>
</dbReference>
<dbReference type="SUPFAM" id="SSF56672">
    <property type="entry name" value="DNA/RNA polymerases"/>
    <property type="match status" value="1"/>
</dbReference>
<keyword evidence="2" id="KW-0808">Transferase</keyword>
<evidence type="ECO:0000256" key="1">
    <source>
        <dbReference type="ARBA" id="ARBA00012493"/>
    </source>
</evidence>
<name>A0ABQ5T349_9CAUL</name>
<evidence type="ECO:0000256" key="2">
    <source>
        <dbReference type="ARBA" id="ARBA00022679"/>
    </source>
</evidence>
<evidence type="ECO:0000313" key="11">
    <source>
        <dbReference type="EMBL" id="GLK47185.1"/>
    </source>
</evidence>
<organism evidence="11 12">
    <name type="scientific">Brevundimonas intermedia</name>
    <dbReference type="NCBI Taxonomy" id="74315"/>
    <lineage>
        <taxon>Bacteria</taxon>
        <taxon>Pseudomonadati</taxon>
        <taxon>Pseudomonadota</taxon>
        <taxon>Alphaproteobacteria</taxon>
        <taxon>Caulobacterales</taxon>
        <taxon>Caulobacteraceae</taxon>
        <taxon>Brevundimonas</taxon>
    </lineage>
</organism>
<dbReference type="InterPro" id="IPR043502">
    <property type="entry name" value="DNA/RNA_pol_sf"/>
</dbReference>
<dbReference type="CDD" id="cd03487">
    <property type="entry name" value="RT_Bac_retron_II"/>
    <property type="match status" value="1"/>
</dbReference>
<feature type="domain" description="Reverse transcriptase" evidence="10">
    <location>
        <begin position="57"/>
        <end position="346"/>
    </location>
</feature>
<keyword evidence="12" id="KW-1185">Reference proteome</keyword>
<dbReference type="EMBL" id="BSFD01000001">
    <property type="protein sequence ID" value="GLK47185.1"/>
    <property type="molecule type" value="Genomic_DNA"/>
</dbReference>
<dbReference type="PANTHER" id="PTHR34047">
    <property type="entry name" value="NUCLEAR INTRON MATURASE 1, MITOCHONDRIAL-RELATED"/>
    <property type="match status" value="1"/>
</dbReference>
<dbReference type="InterPro" id="IPR000477">
    <property type="entry name" value="RT_dom"/>
</dbReference>
<dbReference type="EC" id="2.7.7.49" evidence="1"/>
<evidence type="ECO:0000259" key="10">
    <source>
        <dbReference type="PROSITE" id="PS50878"/>
    </source>
</evidence>
<evidence type="ECO:0000256" key="5">
    <source>
        <dbReference type="ARBA" id="ARBA00022842"/>
    </source>
</evidence>
<dbReference type="Proteomes" id="UP001143509">
    <property type="component" value="Unassembled WGS sequence"/>
</dbReference>
<keyword evidence="3" id="KW-0548">Nucleotidyltransferase</keyword>
<comment type="caution">
    <text evidence="11">The sequence shown here is derived from an EMBL/GenBank/DDBJ whole genome shotgun (WGS) entry which is preliminary data.</text>
</comment>